<accession>A0A9P1GGS9</accession>
<dbReference type="Proteomes" id="UP001152797">
    <property type="component" value="Unassembled WGS sequence"/>
</dbReference>
<proteinExistence type="predicted"/>
<dbReference type="EMBL" id="CAMXCT010005857">
    <property type="protein sequence ID" value="CAI4013436.1"/>
    <property type="molecule type" value="Genomic_DNA"/>
</dbReference>
<reference evidence="3 4" key="2">
    <citation type="submission" date="2024-05" db="EMBL/GenBank/DDBJ databases">
        <authorList>
            <person name="Chen Y."/>
            <person name="Shah S."/>
            <person name="Dougan E. K."/>
            <person name="Thang M."/>
            <person name="Chan C."/>
        </authorList>
    </citation>
    <scope>NUCLEOTIDE SEQUENCE [LARGE SCALE GENOMIC DNA]</scope>
</reference>
<keyword evidence="4" id="KW-1185">Reference proteome</keyword>
<gene>
    <name evidence="2" type="ORF">C1SCF055_LOCUS38406</name>
</gene>
<evidence type="ECO:0000313" key="2">
    <source>
        <dbReference type="EMBL" id="CAI4013436.1"/>
    </source>
</evidence>
<evidence type="ECO:0000256" key="1">
    <source>
        <dbReference type="SAM" id="MobiDB-lite"/>
    </source>
</evidence>
<reference evidence="2" key="1">
    <citation type="submission" date="2022-10" db="EMBL/GenBank/DDBJ databases">
        <authorList>
            <person name="Chen Y."/>
            <person name="Dougan E. K."/>
            <person name="Chan C."/>
            <person name="Rhodes N."/>
            <person name="Thang M."/>
        </authorList>
    </citation>
    <scope>NUCLEOTIDE SEQUENCE</scope>
</reference>
<name>A0A9P1GGS9_9DINO</name>
<sequence length="134" mass="15222">MTVVELKLSWITLKCKEVSSFPELEEESTEPPFELFGNVWKYHSFPLENSSQHHSKILSPSHPHSCHHCPEIGPGYYDLPSLLDEHSVTITASERFQEQMPGETPGPGSYTQVRRVRCGSWRAGQKVEHNPHGN</sequence>
<evidence type="ECO:0000313" key="4">
    <source>
        <dbReference type="Proteomes" id="UP001152797"/>
    </source>
</evidence>
<dbReference type="AlphaFoldDB" id="A0A9P1GGS9"/>
<feature type="region of interest" description="Disordered" evidence="1">
    <location>
        <begin position="93"/>
        <end position="112"/>
    </location>
</feature>
<protein>
    <submittedName>
        <fullName evidence="3">Nipped-B-like protein B</fullName>
    </submittedName>
</protein>
<organism evidence="2">
    <name type="scientific">Cladocopium goreaui</name>
    <dbReference type="NCBI Taxonomy" id="2562237"/>
    <lineage>
        <taxon>Eukaryota</taxon>
        <taxon>Sar</taxon>
        <taxon>Alveolata</taxon>
        <taxon>Dinophyceae</taxon>
        <taxon>Suessiales</taxon>
        <taxon>Symbiodiniaceae</taxon>
        <taxon>Cladocopium</taxon>
    </lineage>
</organism>
<dbReference type="EMBL" id="CAMXCT020005857">
    <property type="protein sequence ID" value="CAL1166811.1"/>
    <property type="molecule type" value="Genomic_DNA"/>
</dbReference>
<comment type="caution">
    <text evidence="2">The sequence shown here is derived from an EMBL/GenBank/DDBJ whole genome shotgun (WGS) entry which is preliminary data.</text>
</comment>
<dbReference type="EMBL" id="CAMXCT030005857">
    <property type="protein sequence ID" value="CAL4800748.1"/>
    <property type="molecule type" value="Genomic_DNA"/>
</dbReference>
<evidence type="ECO:0000313" key="3">
    <source>
        <dbReference type="EMBL" id="CAL4800748.1"/>
    </source>
</evidence>